<name>A0ACB8ECV1_9SAUR</name>
<gene>
    <name evidence="1" type="ORF">K3G42_005134</name>
</gene>
<organism evidence="1 2">
    <name type="scientific">Sphaerodactylus townsendi</name>
    <dbReference type="NCBI Taxonomy" id="933632"/>
    <lineage>
        <taxon>Eukaryota</taxon>
        <taxon>Metazoa</taxon>
        <taxon>Chordata</taxon>
        <taxon>Craniata</taxon>
        <taxon>Vertebrata</taxon>
        <taxon>Euteleostomi</taxon>
        <taxon>Lepidosauria</taxon>
        <taxon>Squamata</taxon>
        <taxon>Bifurcata</taxon>
        <taxon>Gekkota</taxon>
        <taxon>Sphaerodactylidae</taxon>
        <taxon>Sphaerodactylus</taxon>
    </lineage>
</organism>
<keyword evidence="2" id="KW-1185">Reference proteome</keyword>
<evidence type="ECO:0000313" key="2">
    <source>
        <dbReference type="Proteomes" id="UP000827872"/>
    </source>
</evidence>
<dbReference type="EMBL" id="CM037629">
    <property type="protein sequence ID" value="KAH7990294.1"/>
    <property type="molecule type" value="Genomic_DNA"/>
</dbReference>
<dbReference type="Proteomes" id="UP000827872">
    <property type="component" value="Linkage Group LG16"/>
</dbReference>
<reference evidence="1" key="1">
    <citation type="submission" date="2021-08" db="EMBL/GenBank/DDBJ databases">
        <title>The first chromosome-level gecko genome reveals the dynamic sex chromosomes of Neotropical dwarf geckos (Sphaerodactylidae: Sphaerodactylus).</title>
        <authorList>
            <person name="Pinto B.J."/>
            <person name="Keating S.E."/>
            <person name="Gamble T."/>
        </authorList>
    </citation>
    <scope>NUCLEOTIDE SEQUENCE</scope>
    <source>
        <strain evidence="1">TG3544</strain>
    </source>
</reference>
<comment type="caution">
    <text evidence="1">The sequence shown here is derived from an EMBL/GenBank/DDBJ whole genome shotgun (WGS) entry which is preliminary data.</text>
</comment>
<accession>A0ACB8ECV1</accession>
<sequence>MSQAAAACRSSGSRSGAMKVKKGGGGGAAGAAAPACTEDELRGRRAAGISPEDVLGLQKITSGVSTYSSFVLPPPPVFLAKP</sequence>
<evidence type="ECO:0000313" key="1">
    <source>
        <dbReference type="EMBL" id="KAH7990294.1"/>
    </source>
</evidence>
<protein>
    <submittedName>
        <fullName evidence="1">Uncharacterized protein</fullName>
    </submittedName>
</protein>
<proteinExistence type="predicted"/>